<organism evidence="1 2">
    <name type="scientific">Pseudoalteromonas caenipelagi</name>
    <dbReference type="NCBI Taxonomy" id="2726988"/>
    <lineage>
        <taxon>Bacteria</taxon>
        <taxon>Pseudomonadati</taxon>
        <taxon>Pseudomonadota</taxon>
        <taxon>Gammaproteobacteria</taxon>
        <taxon>Alteromonadales</taxon>
        <taxon>Pseudoalteromonadaceae</taxon>
        <taxon>Pseudoalteromonas</taxon>
    </lineage>
</organism>
<keyword evidence="2" id="KW-1185">Reference proteome</keyword>
<reference evidence="1 2" key="1">
    <citation type="submission" date="2020-04" db="EMBL/GenBank/DDBJ databases">
        <title>Pseudoalteromonas caenipelagi sp. nov., isolated from a tidal flat.</title>
        <authorList>
            <person name="Park S."/>
            <person name="Yoon J.-H."/>
        </authorList>
    </citation>
    <scope>NUCLEOTIDE SEQUENCE [LARGE SCALE GENOMIC DNA]</scope>
    <source>
        <strain evidence="1 2">JBTF-M23</strain>
    </source>
</reference>
<gene>
    <name evidence="1" type="ORF">HG263_03040</name>
</gene>
<dbReference type="NCBIfam" id="TIGR01634">
    <property type="entry name" value="tail_P2_I"/>
    <property type="match status" value="1"/>
</dbReference>
<name>A0A849VC39_9GAMM</name>
<evidence type="ECO:0000313" key="1">
    <source>
        <dbReference type="EMBL" id="NOU49524.1"/>
    </source>
</evidence>
<evidence type="ECO:0000313" key="2">
    <source>
        <dbReference type="Proteomes" id="UP000586305"/>
    </source>
</evidence>
<dbReference type="EMBL" id="JABBPG010000001">
    <property type="protein sequence ID" value="NOU49524.1"/>
    <property type="molecule type" value="Genomic_DNA"/>
</dbReference>
<dbReference type="InterPro" id="IPR006521">
    <property type="entry name" value="Tail_protein_I"/>
</dbReference>
<protein>
    <submittedName>
        <fullName evidence="1">Phage tail protein I</fullName>
    </submittedName>
</protein>
<dbReference type="Pfam" id="PF09684">
    <property type="entry name" value="Tail_P2_I"/>
    <property type="match status" value="1"/>
</dbReference>
<dbReference type="AlphaFoldDB" id="A0A849VC39"/>
<proteinExistence type="predicted"/>
<comment type="caution">
    <text evidence="1">The sequence shown here is derived from an EMBL/GenBank/DDBJ whole genome shotgun (WGS) entry which is preliminary data.</text>
</comment>
<dbReference type="Proteomes" id="UP000586305">
    <property type="component" value="Unassembled WGS sequence"/>
</dbReference>
<dbReference type="RefSeq" id="WP_171624592.1">
    <property type="nucleotide sequence ID" value="NZ_JABBPG010000001.1"/>
</dbReference>
<accession>A0A849VC39</accession>
<sequence length="275" mass="30404">MSDATQYDPLLPVSSSLLEHGLSGAAARIEKLPVPLQHLWNPWQCPAHFLPWLAHGLSVDTWDSNWPEHIQRQVIADSVPSHRIKGTFGALKQSLSALDAELELQEWWQTGGAPHTATIVALATHNLDENGDTFITPKLQAQLWRAVAANKPARTQIDFHIGNIVQNQLYFSPVSTATQITQAALEQNADGQFEQNNLYVSARNNHIQLATQQLSQNTESLLEPVTVYANSGGNQLHIAHSSLKQNQAIQFDMSDLYVDTVSGSTTFQILTMEIT</sequence>